<comment type="caution">
    <text evidence="1">The sequence shown here is derived from an EMBL/GenBank/DDBJ whole genome shotgun (WGS) entry which is preliminary data.</text>
</comment>
<protein>
    <submittedName>
        <fullName evidence="1">Uncharacterized protein</fullName>
    </submittedName>
</protein>
<accession>A0AA38MG40</accession>
<dbReference type="Gene3D" id="2.40.70.10">
    <property type="entry name" value="Acid Proteases"/>
    <property type="match status" value="1"/>
</dbReference>
<dbReference type="AlphaFoldDB" id="A0AA38MG40"/>
<evidence type="ECO:0000313" key="1">
    <source>
        <dbReference type="EMBL" id="KAJ3655252.1"/>
    </source>
</evidence>
<keyword evidence="2" id="KW-1185">Reference proteome</keyword>
<gene>
    <name evidence="1" type="ORF">Zmor_014388</name>
</gene>
<organism evidence="1 2">
    <name type="scientific">Zophobas morio</name>
    <dbReference type="NCBI Taxonomy" id="2755281"/>
    <lineage>
        <taxon>Eukaryota</taxon>
        <taxon>Metazoa</taxon>
        <taxon>Ecdysozoa</taxon>
        <taxon>Arthropoda</taxon>
        <taxon>Hexapoda</taxon>
        <taxon>Insecta</taxon>
        <taxon>Pterygota</taxon>
        <taxon>Neoptera</taxon>
        <taxon>Endopterygota</taxon>
        <taxon>Coleoptera</taxon>
        <taxon>Polyphaga</taxon>
        <taxon>Cucujiformia</taxon>
        <taxon>Tenebrionidae</taxon>
        <taxon>Zophobas</taxon>
    </lineage>
</organism>
<proteinExistence type="predicted"/>
<sequence>MGEAPAEICIGQLRIKHRTLVTSMDDDFILGMDLISRHGLTVDSVKEVLRLRNEDFKLNQRCIKANPVKLIACQNCKQCDEVDQRRTRFNRRKKVDVEDDGWTTALFRKDQEEDVDVGAMVRWKEDG</sequence>
<dbReference type="InterPro" id="IPR021109">
    <property type="entry name" value="Peptidase_aspartic_dom_sf"/>
</dbReference>
<evidence type="ECO:0000313" key="2">
    <source>
        <dbReference type="Proteomes" id="UP001168821"/>
    </source>
</evidence>
<reference evidence="1" key="1">
    <citation type="journal article" date="2023" name="G3 (Bethesda)">
        <title>Whole genome assemblies of Zophobas morio and Tenebrio molitor.</title>
        <authorList>
            <person name="Kaur S."/>
            <person name="Stinson S.A."/>
            <person name="diCenzo G.C."/>
        </authorList>
    </citation>
    <scope>NUCLEOTIDE SEQUENCE</scope>
    <source>
        <strain evidence="1">QUZm001</strain>
    </source>
</reference>
<name>A0AA38MG40_9CUCU</name>
<dbReference type="Proteomes" id="UP001168821">
    <property type="component" value="Unassembled WGS sequence"/>
</dbReference>
<dbReference type="EMBL" id="JALNTZ010000004">
    <property type="protein sequence ID" value="KAJ3655252.1"/>
    <property type="molecule type" value="Genomic_DNA"/>
</dbReference>